<dbReference type="EMBL" id="JXAK01000020">
    <property type="protein sequence ID" value="KIL40474.1"/>
    <property type="molecule type" value="Genomic_DNA"/>
</dbReference>
<keyword evidence="4" id="KW-1185">Reference proteome</keyword>
<dbReference type="Proteomes" id="UP000031967">
    <property type="component" value="Unassembled WGS sequence"/>
</dbReference>
<comment type="similarity">
    <text evidence="1">Belongs to the metallo-dependent hydrolases superfamily.</text>
</comment>
<dbReference type="InterPro" id="IPR006680">
    <property type="entry name" value="Amidohydro-rel"/>
</dbReference>
<dbReference type="PANTHER" id="PTHR43569:SF2">
    <property type="entry name" value="AMIDOHYDROLASE-RELATED DOMAIN-CONTAINING PROTEIN"/>
    <property type="match status" value="1"/>
</dbReference>
<evidence type="ECO:0000259" key="2">
    <source>
        <dbReference type="Pfam" id="PF04909"/>
    </source>
</evidence>
<dbReference type="PANTHER" id="PTHR43569">
    <property type="entry name" value="AMIDOHYDROLASE"/>
    <property type="match status" value="1"/>
</dbReference>
<accession>A0ABR5AHH6</accession>
<gene>
    <name evidence="3" type="ORF">SD70_12865</name>
</gene>
<feature type="domain" description="Amidohydrolase-related" evidence="2">
    <location>
        <begin position="3"/>
        <end position="276"/>
    </location>
</feature>
<dbReference type="RefSeq" id="WP_041047970.1">
    <property type="nucleotide sequence ID" value="NZ_JXAK01000020.1"/>
</dbReference>
<name>A0ABR5AHH6_9BACL</name>
<comment type="caution">
    <text evidence="3">The sequence shown here is derived from an EMBL/GenBank/DDBJ whole genome shotgun (WGS) entry which is preliminary data.</text>
</comment>
<proteinExistence type="inferred from homology"/>
<protein>
    <submittedName>
        <fullName evidence="3">Amidohydrolase</fullName>
    </submittedName>
</protein>
<evidence type="ECO:0000256" key="1">
    <source>
        <dbReference type="ARBA" id="ARBA00038310"/>
    </source>
</evidence>
<organism evidence="3 4">
    <name type="scientific">Gordoniibacillus kamchatkensis</name>
    <dbReference type="NCBI Taxonomy" id="1590651"/>
    <lineage>
        <taxon>Bacteria</taxon>
        <taxon>Bacillati</taxon>
        <taxon>Bacillota</taxon>
        <taxon>Bacilli</taxon>
        <taxon>Bacillales</taxon>
        <taxon>Paenibacillaceae</taxon>
        <taxon>Gordoniibacillus</taxon>
    </lineage>
</organism>
<dbReference type="InterPro" id="IPR032466">
    <property type="entry name" value="Metal_Hydrolase"/>
</dbReference>
<dbReference type="SUPFAM" id="SSF51556">
    <property type="entry name" value="Metallo-dependent hydrolases"/>
    <property type="match status" value="1"/>
</dbReference>
<dbReference type="Pfam" id="PF04909">
    <property type="entry name" value="Amidohydro_2"/>
    <property type="match status" value="1"/>
</dbReference>
<sequence>MRIDAHQHYWRLDRGDYGWLTPDAGILYRDYGPSDLAPHLRSRGIGATVAVQAAPTVAETEYLLTLCAGEPTLAGVVGWVDPEADDFEATLVRLKRSPYFLGIRPMLQDLEDDAYIVRPKVLESLRTLVRHDLALDLLVRPRQLPHAAAMLAAVPGLRAVVDHIAKPDIAAGITEPWRSDLAAVAAYPNVYCKLSGMVTEADHRAWRREHLEPYIREVCRLFGPQRVMFGSDWPVCLLAASYDEVAAALEASLPPEWTEADRAAVFGANAAAFYRIGNSKLPEVAS</sequence>
<reference evidence="3 4" key="1">
    <citation type="submission" date="2014-12" db="EMBL/GenBank/DDBJ databases">
        <title>Draft genome sequence of Paenibacillus kamchatkensis strain B-2647.</title>
        <authorList>
            <person name="Karlyshev A.V."/>
            <person name="Kudryashova E.B."/>
        </authorList>
    </citation>
    <scope>NUCLEOTIDE SEQUENCE [LARGE SCALE GENOMIC DNA]</scope>
    <source>
        <strain evidence="3 4">VKM B-2647</strain>
    </source>
</reference>
<evidence type="ECO:0000313" key="3">
    <source>
        <dbReference type="EMBL" id="KIL40474.1"/>
    </source>
</evidence>
<dbReference type="InterPro" id="IPR052350">
    <property type="entry name" value="Metallo-dep_Lactonases"/>
</dbReference>
<dbReference type="Gene3D" id="3.20.20.140">
    <property type="entry name" value="Metal-dependent hydrolases"/>
    <property type="match status" value="1"/>
</dbReference>
<evidence type="ECO:0000313" key="4">
    <source>
        <dbReference type="Proteomes" id="UP000031967"/>
    </source>
</evidence>